<gene>
    <name evidence="1" type="ORF">D3273_09575</name>
</gene>
<name>A0A4Q2U6J3_9HYPH</name>
<accession>A0A4Q2U6J3</accession>
<evidence type="ECO:0000313" key="1">
    <source>
        <dbReference type="EMBL" id="RYC32269.1"/>
    </source>
</evidence>
<keyword evidence="2" id="KW-1185">Reference proteome</keyword>
<dbReference type="OrthoDB" id="9779797at2"/>
<dbReference type="RefSeq" id="WP_129225834.1">
    <property type="nucleotide sequence ID" value="NZ_QYBB01000008.1"/>
</dbReference>
<dbReference type="Pfam" id="PF11199">
    <property type="entry name" value="DUF2891"/>
    <property type="match status" value="1"/>
</dbReference>
<organism evidence="1 2">
    <name type="scientific">Lichenibacterium minor</name>
    <dbReference type="NCBI Taxonomy" id="2316528"/>
    <lineage>
        <taxon>Bacteria</taxon>
        <taxon>Pseudomonadati</taxon>
        <taxon>Pseudomonadota</taxon>
        <taxon>Alphaproteobacteria</taxon>
        <taxon>Hyphomicrobiales</taxon>
        <taxon>Lichenihabitantaceae</taxon>
        <taxon>Lichenibacterium</taxon>
    </lineage>
</organism>
<comment type="caution">
    <text evidence="1">The sequence shown here is derived from an EMBL/GenBank/DDBJ whole genome shotgun (WGS) entry which is preliminary data.</text>
</comment>
<dbReference type="Proteomes" id="UP000290759">
    <property type="component" value="Unassembled WGS sequence"/>
</dbReference>
<reference evidence="1 2" key="2">
    <citation type="submission" date="2019-02" db="EMBL/GenBank/DDBJ databases">
        <title>'Lichenibacterium ramalinii' gen. nov. sp. nov., 'Lichenibacterium minor' gen. nov. sp. nov.</title>
        <authorList>
            <person name="Pankratov T."/>
        </authorList>
    </citation>
    <scope>NUCLEOTIDE SEQUENCE [LARGE SCALE GENOMIC DNA]</scope>
    <source>
        <strain evidence="1 2">RmlP026</strain>
    </source>
</reference>
<dbReference type="AlphaFoldDB" id="A0A4Q2U6J3"/>
<proteinExistence type="predicted"/>
<dbReference type="EMBL" id="QYBB01000008">
    <property type="protein sequence ID" value="RYC32269.1"/>
    <property type="molecule type" value="Genomic_DNA"/>
</dbReference>
<sequence>MRTILTEERAAGFARIALGHVERDYPNKLDHVMDGPADAAVPRALHPVFFGSFDWHSCVHGHWMLARLLRRFPAMEPAGAVRDLFDRRLTPDAVAGEIAYLSRPSSRGFERPYGWAWLLKLAAELRGLDGPGQAAWGVTLAPLADAFADRFLAFLPKAAYPVRTGTHFNGAFALALARDYAVATEDDALLGLLWEKAVDWFGRDRGCQAWEPGGDDFLSPALMEAECMRRLLPPGEWRPWFDGFLPGLAGGHPEALFRPASVSDRSDGKIAHLDGLNLSRAWCWRGLASALPASDPRRALLEDAAERHLEAGLGTVRGDYMGEHWLASFAVLALEA</sequence>
<reference evidence="1 2" key="1">
    <citation type="submission" date="2018-12" db="EMBL/GenBank/DDBJ databases">
        <authorList>
            <person name="Grouzdev D.S."/>
            <person name="Krutkina M.S."/>
        </authorList>
    </citation>
    <scope>NUCLEOTIDE SEQUENCE [LARGE SCALE GENOMIC DNA]</scope>
    <source>
        <strain evidence="1 2">RmlP026</strain>
    </source>
</reference>
<dbReference type="InterPro" id="IPR021365">
    <property type="entry name" value="DUF2891"/>
</dbReference>
<evidence type="ECO:0000313" key="2">
    <source>
        <dbReference type="Proteomes" id="UP000290759"/>
    </source>
</evidence>
<protein>
    <submittedName>
        <fullName evidence="1">DUF2891 domain-containing protein</fullName>
    </submittedName>
</protein>